<organism evidence="1 2">
    <name type="scientific">Elongatibacter sediminis</name>
    <dbReference type="NCBI Taxonomy" id="3119006"/>
    <lineage>
        <taxon>Bacteria</taxon>
        <taxon>Pseudomonadati</taxon>
        <taxon>Pseudomonadota</taxon>
        <taxon>Gammaproteobacteria</taxon>
        <taxon>Chromatiales</taxon>
        <taxon>Wenzhouxiangellaceae</taxon>
        <taxon>Elongatibacter</taxon>
    </lineage>
</organism>
<accession>A0AAW9RAI8</accession>
<dbReference type="RefSeq" id="WP_354694221.1">
    <property type="nucleotide sequence ID" value="NZ_JAZHOG010000002.1"/>
</dbReference>
<protein>
    <submittedName>
        <fullName evidence="1">Sulfotransferase family 2 domain-containing protein</fullName>
    </submittedName>
</protein>
<dbReference type="InterPro" id="IPR027417">
    <property type="entry name" value="P-loop_NTPase"/>
</dbReference>
<dbReference type="GO" id="GO:0016020">
    <property type="term" value="C:membrane"/>
    <property type="evidence" value="ECO:0007669"/>
    <property type="project" value="InterPro"/>
</dbReference>
<keyword evidence="2" id="KW-1185">Reference proteome</keyword>
<dbReference type="EMBL" id="JAZHOG010000002">
    <property type="protein sequence ID" value="MEJ8566903.1"/>
    <property type="molecule type" value="Genomic_DNA"/>
</dbReference>
<dbReference type="SUPFAM" id="SSF52540">
    <property type="entry name" value="P-loop containing nucleoside triphosphate hydrolases"/>
    <property type="match status" value="1"/>
</dbReference>
<gene>
    <name evidence="1" type="ORF">V3330_04645</name>
</gene>
<dbReference type="AlphaFoldDB" id="A0AAW9RAI8"/>
<dbReference type="InterPro" id="IPR005331">
    <property type="entry name" value="Sulfotransferase"/>
</dbReference>
<comment type="caution">
    <text evidence="1">The sequence shown here is derived from an EMBL/GenBank/DDBJ whole genome shotgun (WGS) entry which is preliminary data.</text>
</comment>
<dbReference type="Gene3D" id="3.40.50.300">
    <property type="entry name" value="P-loop containing nucleotide triphosphate hydrolases"/>
    <property type="match status" value="1"/>
</dbReference>
<dbReference type="GO" id="GO:0008146">
    <property type="term" value="F:sulfotransferase activity"/>
    <property type="evidence" value="ECO:0007669"/>
    <property type="project" value="InterPro"/>
</dbReference>
<evidence type="ECO:0000313" key="1">
    <source>
        <dbReference type="EMBL" id="MEJ8566903.1"/>
    </source>
</evidence>
<dbReference type="Proteomes" id="UP001359886">
    <property type="component" value="Unassembled WGS sequence"/>
</dbReference>
<dbReference type="Pfam" id="PF03567">
    <property type="entry name" value="Sulfotransfer_2"/>
    <property type="match status" value="1"/>
</dbReference>
<proteinExistence type="predicted"/>
<evidence type="ECO:0000313" key="2">
    <source>
        <dbReference type="Proteomes" id="UP001359886"/>
    </source>
</evidence>
<name>A0AAW9RAI8_9GAMM</name>
<reference evidence="1 2" key="1">
    <citation type="submission" date="2024-02" db="EMBL/GenBank/DDBJ databases">
        <title>A novel Wenzhouxiangellaceae bacterium, isolated from coastal sediments.</title>
        <authorList>
            <person name="Du Z.-J."/>
            <person name="Ye Y.-Q."/>
            <person name="Zhang X.-Y."/>
        </authorList>
    </citation>
    <scope>NUCLEOTIDE SEQUENCE [LARGE SCALE GENOMIC DNA]</scope>
    <source>
        <strain evidence="1 2">CH-27</strain>
    </source>
</reference>
<sequence length="212" mass="24942">MPLFEKNGVKVLFLHIPKTGGTSIEKALGSQSTMTFYSRIQPTELRVCPQHMVVRDLFMLLGSKGWDHAFSVVRNPYDRIESEYCFRSDIGDNRYGQKIDFSTWVLTSLHKSKRKPWFWDNHFRPQTDFIDSNVTLFRYEDGIETAVREAQAWLGLKQVRSLEIMNASERKRQTWSADALNSFNDFYANDFKELGYRKRNKTLRFFLADRST</sequence>